<accession>A0A813WIF1</accession>
<evidence type="ECO:0000313" key="3">
    <source>
        <dbReference type="EMBL" id="CAF0857895.1"/>
    </source>
</evidence>
<dbReference type="EMBL" id="CAJNOO010000057">
    <property type="protein sequence ID" value="CAF0775317.1"/>
    <property type="molecule type" value="Genomic_DNA"/>
</dbReference>
<sequence>MINSISIETIIDVNNNHHLLLNSSKHNSIFSTETNRHISFNDKYDDKQEEKRTTLTHIDFIHASENEILHRYLSYFEQCLPLFINKNLENFNNKIDIEKFQLSNTRIHHKDDIELYHLKRIQITFENIEKNEKLPLDKDIIIIIDAFHIYIENLIRKNVFINQCKTEQKLNENEFLSIININYGDLFNIILSSFNHICHSSLNILKPSKIAEILIFLFHNLFSNMNDYSMIKILSLLIENYHHLNFYSNDSIQNKTISSFSSIKNFPNNINRQYLLALDILMKSIEESTIKCPYNIQLLNCKYMYDSTKTLLTKIFYEIRTSNHEKYSIENQYDCIQVFRAIFKKIFNYSSLSMIKTIEDKQTYMDFKIDEKDFEIVIIFFKHLSRMNKRCTNEYEQNFIFDYFSTILFGDLHRKIISKKIRQIFQLFIQHFEQIQWQ</sequence>
<dbReference type="EMBL" id="CAJNOH010000090">
    <property type="protein sequence ID" value="CAF0857895.1"/>
    <property type="molecule type" value="Genomic_DNA"/>
</dbReference>
<evidence type="ECO:0000313" key="4">
    <source>
        <dbReference type="EMBL" id="CAF0904150.1"/>
    </source>
</evidence>
<evidence type="ECO:0000313" key="2">
    <source>
        <dbReference type="EMBL" id="CAF0794105.1"/>
    </source>
</evidence>
<name>A0A813WIF1_9BILA</name>
<evidence type="ECO:0000313" key="6">
    <source>
        <dbReference type="Proteomes" id="UP000663854"/>
    </source>
</evidence>
<dbReference type="Proteomes" id="UP000663864">
    <property type="component" value="Unassembled WGS sequence"/>
</dbReference>
<evidence type="ECO:0000313" key="5">
    <source>
        <dbReference type="EMBL" id="CAF3542990.1"/>
    </source>
</evidence>
<gene>
    <name evidence="5" type="ORF">JBS370_LOCUS952</name>
    <name evidence="4" type="ORF">JXQ802_LOCUS9302</name>
    <name evidence="3" type="ORF">PYM288_LOCUS7405</name>
    <name evidence="1" type="ORF">RFH988_LOCUS2594</name>
    <name evidence="2" type="ORF">ZHD862_LOCUS2060</name>
</gene>
<proteinExistence type="predicted"/>
<organism evidence="3 6">
    <name type="scientific">Rotaria sordida</name>
    <dbReference type="NCBI Taxonomy" id="392033"/>
    <lineage>
        <taxon>Eukaryota</taxon>
        <taxon>Metazoa</taxon>
        <taxon>Spiralia</taxon>
        <taxon>Gnathifera</taxon>
        <taxon>Rotifera</taxon>
        <taxon>Eurotatoria</taxon>
        <taxon>Bdelloidea</taxon>
        <taxon>Philodinida</taxon>
        <taxon>Philodinidae</taxon>
        <taxon>Rotaria</taxon>
    </lineage>
</organism>
<dbReference type="EMBL" id="CAJNOL010000170">
    <property type="protein sequence ID" value="CAF0904150.1"/>
    <property type="molecule type" value="Genomic_DNA"/>
</dbReference>
<comment type="caution">
    <text evidence="3">The sequence shown here is derived from an EMBL/GenBank/DDBJ whole genome shotgun (WGS) entry which is preliminary data.</text>
</comment>
<dbReference type="Proteomes" id="UP000663882">
    <property type="component" value="Unassembled WGS sequence"/>
</dbReference>
<dbReference type="EMBL" id="CAJOBD010000029">
    <property type="protein sequence ID" value="CAF3542990.1"/>
    <property type="molecule type" value="Genomic_DNA"/>
</dbReference>
<dbReference type="EMBL" id="CAJNOT010000039">
    <property type="protein sequence ID" value="CAF0794105.1"/>
    <property type="molecule type" value="Genomic_DNA"/>
</dbReference>
<evidence type="ECO:0000313" key="7">
    <source>
        <dbReference type="Proteomes" id="UP000663870"/>
    </source>
</evidence>
<keyword evidence="7" id="KW-1185">Reference proteome</keyword>
<dbReference type="AlphaFoldDB" id="A0A813WIF1"/>
<dbReference type="Proteomes" id="UP000663854">
    <property type="component" value="Unassembled WGS sequence"/>
</dbReference>
<protein>
    <submittedName>
        <fullName evidence="3">Uncharacterized protein</fullName>
    </submittedName>
</protein>
<dbReference type="Proteomes" id="UP000663870">
    <property type="component" value="Unassembled WGS sequence"/>
</dbReference>
<evidence type="ECO:0000313" key="1">
    <source>
        <dbReference type="EMBL" id="CAF0775317.1"/>
    </source>
</evidence>
<dbReference type="Proteomes" id="UP000663836">
    <property type="component" value="Unassembled WGS sequence"/>
</dbReference>
<dbReference type="OrthoDB" id="10010548at2759"/>
<reference evidence="3" key="1">
    <citation type="submission" date="2021-02" db="EMBL/GenBank/DDBJ databases">
        <authorList>
            <person name="Nowell W R."/>
        </authorList>
    </citation>
    <scope>NUCLEOTIDE SEQUENCE</scope>
</reference>